<dbReference type="EMBL" id="SRPS01000094">
    <property type="protein sequence ID" value="KAG5969435.1"/>
    <property type="molecule type" value="Genomic_DNA"/>
</dbReference>
<feature type="compositionally biased region" description="Basic and acidic residues" evidence="1">
    <location>
        <begin position="46"/>
        <end position="55"/>
    </location>
</feature>
<evidence type="ECO:0000313" key="3">
    <source>
        <dbReference type="Proteomes" id="UP000784919"/>
    </source>
</evidence>
<reference evidence="2" key="1">
    <citation type="journal article" date="2020" name="bioRxiv">
        <title>Whole genome comparisons of ergot fungi reveals the divergence and evolution of species within the genus Claviceps are the result of varying mechanisms driving genome evolution and host range expansion.</title>
        <authorList>
            <person name="Wyka S.A."/>
            <person name="Mondo S.J."/>
            <person name="Liu M."/>
            <person name="Dettman J."/>
            <person name="Nalam V."/>
            <person name="Broders K.D."/>
        </authorList>
    </citation>
    <scope>NUCLEOTIDE SEQUENCE</scope>
    <source>
        <strain evidence="2">CCC 1102</strain>
    </source>
</reference>
<gene>
    <name evidence="2" type="ORF">E4U56_008337</name>
</gene>
<sequence length="55" mass="5845">MPRKYTEAFADPRDGPRATACQPASLSVPAAVEERKPRSSSTSGDDPDRRVTGVG</sequence>
<dbReference type="Proteomes" id="UP000784919">
    <property type="component" value="Unassembled WGS sequence"/>
</dbReference>
<evidence type="ECO:0000256" key="1">
    <source>
        <dbReference type="SAM" id="MobiDB-lite"/>
    </source>
</evidence>
<evidence type="ECO:0000313" key="2">
    <source>
        <dbReference type="EMBL" id="KAG5969435.1"/>
    </source>
</evidence>
<feature type="region of interest" description="Disordered" evidence="1">
    <location>
        <begin position="1"/>
        <end position="55"/>
    </location>
</feature>
<proteinExistence type="predicted"/>
<dbReference type="AlphaFoldDB" id="A0A9P7MTD7"/>
<accession>A0A9P7MTD7</accession>
<comment type="caution">
    <text evidence="2">The sequence shown here is derived from an EMBL/GenBank/DDBJ whole genome shotgun (WGS) entry which is preliminary data.</text>
</comment>
<feature type="compositionally biased region" description="Basic and acidic residues" evidence="1">
    <location>
        <begin position="1"/>
        <end position="16"/>
    </location>
</feature>
<protein>
    <submittedName>
        <fullName evidence="2">Uncharacterized protein</fullName>
    </submittedName>
</protein>
<organism evidence="2 3">
    <name type="scientific">Claviceps arundinis</name>
    <dbReference type="NCBI Taxonomy" id="1623583"/>
    <lineage>
        <taxon>Eukaryota</taxon>
        <taxon>Fungi</taxon>
        <taxon>Dikarya</taxon>
        <taxon>Ascomycota</taxon>
        <taxon>Pezizomycotina</taxon>
        <taxon>Sordariomycetes</taxon>
        <taxon>Hypocreomycetidae</taxon>
        <taxon>Hypocreales</taxon>
        <taxon>Clavicipitaceae</taxon>
        <taxon>Claviceps</taxon>
    </lineage>
</organism>
<name>A0A9P7MTD7_9HYPO</name>